<dbReference type="PANTHER" id="PTHR47510">
    <property type="entry name" value="REVERSE TRANSCRIPTASE DOMAIN-CONTAINING PROTEIN"/>
    <property type="match status" value="1"/>
</dbReference>
<organism evidence="1 2">
    <name type="scientific">Zea mays</name>
    <name type="common">Maize</name>
    <dbReference type="NCBI Taxonomy" id="4577"/>
    <lineage>
        <taxon>Eukaryota</taxon>
        <taxon>Viridiplantae</taxon>
        <taxon>Streptophyta</taxon>
        <taxon>Embryophyta</taxon>
        <taxon>Tracheophyta</taxon>
        <taxon>Spermatophyta</taxon>
        <taxon>Magnoliopsida</taxon>
        <taxon>Liliopsida</taxon>
        <taxon>Poales</taxon>
        <taxon>Poaceae</taxon>
        <taxon>PACMAD clade</taxon>
        <taxon>Panicoideae</taxon>
        <taxon>Andropogonodae</taxon>
        <taxon>Andropogoneae</taxon>
        <taxon>Tripsacinae</taxon>
        <taxon>Zea</taxon>
    </lineage>
</organism>
<protein>
    <submittedName>
        <fullName evidence="1">Uncharacterized protein</fullName>
    </submittedName>
</protein>
<evidence type="ECO:0000313" key="2">
    <source>
        <dbReference type="Proteomes" id="UP000251960"/>
    </source>
</evidence>
<name>A0A3L6E105_MAIZE</name>
<dbReference type="AlphaFoldDB" id="A0A3L6E105"/>
<dbReference type="EMBL" id="NCVQ01000008">
    <property type="protein sequence ID" value="PWZ14475.1"/>
    <property type="molecule type" value="Genomic_DNA"/>
</dbReference>
<accession>A0A3L6E105</accession>
<evidence type="ECO:0000313" key="1">
    <source>
        <dbReference type="EMBL" id="PWZ14475.1"/>
    </source>
</evidence>
<proteinExistence type="predicted"/>
<comment type="caution">
    <text evidence="1">The sequence shown here is derived from an EMBL/GenBank/DDBJ whole genome shotgun (WGS) entry which is preliminary data.</text>
</comment>
<reference evidence="1 2" key="1">
    <citation type="journal article" date="2018" name="Nat. Genet.">
        <title>Extensive intraspecific gene order and gene structural variations between Mo17 and other maize genomes.</title>
        <authorList>
            <person name="Sun S."/>
            <person name="Zhou Y."/>
            <person name="Chen J."/>
            <person name="Shi J."/>
            <person name="Zhao H."/>
            <person name="Zhao H."/>
            <person name="Song W."/>
            <person name="Zhang M."/>
            <person name="Cui Y."/>
            <person name="Dong X."/>
            <person name="Liu H."/>
            <person name="Ma X."/>
            <person name="Jiao Y."/>
            <person name="Wang B."/>
            <person name="Wei X."/>
            <person name="Stein J.C."/>
            <person name="Glaubitz J.C."/>
            <person name="Lu F."/>
            <person name="Yu G."/>
            <person name="Liang C."/>
            <person name="Fengler K."/>
            <person name="Li B."/>
            <person name="Rafalski A."/>
            <person name="Schnable P.S."/>
            <person name="Ware D.H."/>
            <person name="Buckler E.S."/>
            <person name="Lai J."/>
        </authorList>
    </citation>
    <scope>NUCLEOTIDE SEQUENCE [LARGE SCALE GENOMIC DNA]</scope>
    <source>
        <strain evidence="2">cv. Missouri 17</strain>
        <tissue evidence="1">Seedling</tissue>
    </source>
</reference>
<dbReference type="PANTHER" id="PTHR47510:SF3">
    <property type="entry name" value="ENDO_EXONUCLEASE_PHOSPHATASE DOMAIN-CONTAINING PROTEIN"/>
    <property type="match status" value="1"/>
</dbReference>
<sequence>MTGACSIERYKVAKKTTKRAISEAKGRAYDDLYRILRTKEGGKDVYKIARIRERKTRDLNQVKCINDEMDQLLVKGQDIKHRWQRYFDNLFIGENETMDTQLDNSFDDLIRCFVHKIQESEVKEVLKRMKADMVMEPDGIPIVVWKCL</sequence>
<gene>
    <name evidence="1" type="ORF">Zm00014a_013656</name>
</gene>
<dbReference type="Proteomes" id="UP000251960">
    <property type="component" value="Chromosome 7"/>
</dbReference>